<evidence type="ECO:0000256" key="14">
    <source>
        <dbReference type="ARBA" id="ARBA00051301"/>
    </source>
</evidence>
<dbReference type="PATRIC" id="fig|883079.3.peg.2729"/>
<reference evidence="17 18" key="1">
    <citation type="submission" date="2012-04" db="EMBL/GenBank/DDBJ databases">
        <title>The Genome Sequence of Afipia clevelandensis ATCC 49720.</title>
        <authorList>
            <consortium name="The Broad Institute Genome Sequencing Platform"/>
            <person name="Earl A."/>
            <person name="Ward D."/>
            <person name="Feldgarden M."/>
            <person name="Gevers D."/>
            <person name="Huys G."/>
            <person name="Walker B."/>
            <person name="Young S.K."/>
            <person name="Zeng Q."/>
            <person name="Gargeya S."/>
            <person name="Fitzgerald M."/>
            <person name="Haas B."/>
            <person name="Abouelleil A."/>
            <person name="Alvarado L."/>
            <person name="Arachchi H.M."/>
            <person name="Berlin A."/>
            <person name="Chapman S.B."/>
            <person name="Goldberg J."/>
            <person name="Griggs A."/>
            <person name="Gujja S."/>
            <person name="Hansen M."/>
            <person name="Howarth C."/>
            <person name="Imamovic A."/>
            <person name="Larimer J."/>
            <person name="McCowen C."/>
            <person name="Montmayeur A."/>
            <person name="Murphy C."/>
            <person name="Neiman D."/>
            <person name="Pearson M."/>
            <person name="Priest M."/>
            <person name="Roberts A."/>
            <person name="Saif S."/>
            <person name="Shea T."/>
            <person name="Sisk P."/>
            <person name="Sykes S."/>
            <person name="Wortman J."/>
            <person name="Nusbaum C."/>
            <person name="Birren B."/>
        </authorList>
    </citation>
    <scope>NUCLEOTIDE SEQUENCE [LARGE SCALE GENOMIC DNA]</scope>
    <source>
        <strain evidence="17 18">ATCC 49720</strain>
    </source>
</reference>
<feature type="active site" description="Proton acceptor" evidence="15">
    <location>
        <position position="139"/>
    </location>
</feature>
<evidence type="ECO:0000313" key="18">
    <source>
        <dbReference type="Proteomes" id="UP000001095"/>
    </source>
</evidence>
<comment type="subunit">
    <text evidence="3 15">Homodimer.</text>
</comment>
<dbReference type="OrthoDB" id="9809784at2"/>
<comment type="pathway">
    <text evidence="1 15">Amino-acid biosynthesis; L-lysine biosynthesis via DAP pathway; LL-2,6-diaminopimelate from (S)-tetrahydrodipicolinate (succinylase route): step 3/3.</text>
</comment>
<feature type="binding site" evidence="15">
    <location>
        <position position="357"/>
    </location>
    <ligand>
        <name>Zn(2+)</name>
        <dbReference type="ChEBI" id="CHEBI:29105"/>
        <label>2</label>
    </ligand>
</feature>
<dbReference type="HAMAP" id="MF_01690">
    <property type="entry name" value="DapE"/>
    <property type="match status" value="1"/>
</dbReference>
<name>K8NWK2_9BRAD</name>
<feature type="domain" description="Peptidase M20 dimerisation" evidence="16">
    <location>
        <begin position="182"/>
        <end position="284"/>
    </location>
</feature>
<proteinExistence type="inferred from homology"/>
<evidence type="ECO:0000313" key="17">
    <source>
        <dbReference type="EMBL" id="EKS33561.1"/>
    </source>
</evidence>
<dbReference type="NCBIfam" id="NF009557">
    <property type="entry name" value="PRK13009.1"/>
    <property type="match status" value="1"/>
</dbReference>
<keyword evidence="7 15" id="KW-0479">Metal-binding</keyword>
<dbReference type="Gene3D" id="3.40.630.10">
    <property type="entry name" value="Zn peptidases"/>
    <property type="match status" value="2"/>
</dbReference>
<evidence type="ECO:0000256" key="10">
    <source>
        <dbReference type="ARBA" id="ARBA00022915"/>
    </source>
</evidence>
<dbReference type="SUPFAM" id="SSF53187">
    <property type="entry name" value="Zn-dependent exopeptidases"/>
    <property type="match status" value="1"/>
</dbReference>
<dbReference type="HOGENOM" id="CLU_021802_4_0_5"/>
<feature type="active site" evidence="15">
    <location>
        <position position="73"/>
    </location>
</feature>
<evidence type="ECO:0000256" key="7">
    <source>
        <dbReference type="ARBA" id="ARBA00022723"/>
    </source>
</evidence>
<comment type="cofactor">
    <cofactor evidence="15">
        <name>Zn(2+)</name>
        <dbReference type="ChEBI" id="CHEBI:29105"/>
    </cofactor>
    <cofactor evidence="15">
        <name>Co(2+)</name>
        <dbReference type="ChEBI" id="CHEBI:48828"/>
    </cofactor>
    <text evidence="15">Binds 2 Zn(2+) or Co(2+) ions per subunit.</text>
</comment>
<evidence type="ECO:0000256" key="1">
    <source>
        <dbReference type="ARBA" id="ARBA00005130"/>
    </source>
</evidence>
<evidence type="ECO:0000256" key="15">
    <source>
        <dbReference type="HAMAP-Rule" id="MF_01690"/>
    </source>
</evidence>
<dbReference type="EMBL" id="AGWY01000012">
    <property type="protein sequence ID" value="EKS33561.1"/>
    <property type="molecule type" value="Genomic_DNA"/>
</dbReference>
<dbReference type="UniPathway" id="UPA00034">
    <property type="reaction ID" value="UER00021"/>
</dbReference>
<feature type="binding site" evidence="15">
    <location>
        <position position="140"/>
    </location>
    <ligand>
        <name>Zn(2+)</name>
        <dbReference type="ChEBI" id="CHEBI:29105"/>
        <label>2</label>
    </ligand>
</feature>
<dbReference type="InterPro" id="IPR011650">
    <property type="entry name" value="Peptidase_M20_dimer"/>
</dbReference>
<dbReference type="GO" id="GO:0006526">
    <property type="term" value="P:L-arginine biosynthetic process"/>
    <property type="evidence" value="ECO:0007669"/>
    <property type="project" value="TreeGrafter"/>
</dbReference>
<dbReference type="GO" id="GO:0009014">
    <property type="term" value="F:succinyl-diaminopimelate desuccinylase activity"/>
    <property type="evidence" value="ECO:0007669"/>
    <property type="project" value="UniProtKB-UniRule"/>
</dbReference>
<comment type="function">
    <text evidence="15">Catalyzes the hydrolysis of N-succinyl-L,L-diaminopimelic acid (SDAP), forming succinate and LL-2,6-diaminopimelate (DAP), an intermediate involved in the bacterial biosynthesis of lysine and meso-diaminopimelic acid, an essential component of bacterial cell walls.</text>
</comment>
<dbReference type="AlphaFoldDB" id="K8NWK2"/>
<dbReference type="GO" id="GO:0008270">
    <property type="term" value="F:zinc ion binding"/>
    <property type="evidence" value="ECO:0007669"/>
    <property type="project" value="UniProtKB-UniRule"/>
</dbReference>
<evidence type="ECO:0000256" key="3">
    <source>
        <dbReference type="ARBA" id="ARBA00011738"/>
    </source>
</evidence>
<dbReference type="SUPFAM" id="SSF55031">
    <property type="entry name" value="Bacterial exopeptidase dimerisation domain"/>
    <property type="match status" value="1"/>
</dbReference>
<evidence type="ECO:0000256" key="8">
    <source>
        <dbReference type="ARBA" id="ARBA00022801"/>
    </source>
</evidence>
<gene>
    <name evidence="15" type="primary">dapE</name>
    <name evidence="17" type="ORF">HMPREF9696_02681</name>
</gene>
<accession>K8NWK2</accession>
<evidence type="ECO:0000256" key="4">
    <source>
        <dbReference type="ARBA" id="ARBA00011921"/>
    </source>
</evidence>
<dbReference type="InterPro" id="IPR005941">
    <property type="entry name" value="DapE_proteobac"/>
</dbReference>
<comment type="similarity">
    <text evidence="2 15">Belongs to the peptidase M20A family. DapE subfamily.</text>
</comment>
<evidence type="ECO:0000256" key="11">
    <source>
        <dbReference type="ARBA" id="ARBA00023154"/>
    </source>
</evidence>
<dbReference type="InterPro" id="IPR050072">
    <property type="entry name" value="Peptidase_M20A"/>
</dbReference>
<comment type="caution">
    <text evidence="17">The sequence shown here is derived from an EMBL/GenBank/DDBJ whole genome shotgun (WGS) entry which is preliminary data.</text>
</comment>
<dbReference type="Pfam" id="PF01546">
    <property type="entry name" value="Peptidase_M20"/>
    <property type="match status" value="1"/>
</dbReference>
<evidence type="ECO:0000256" key="5">
    <source>
        <dbReference type="ARBA" id="ARBA00022391"/>
    </source>
</evidence>
<dbReference type="EC" id="3.5.1.18" evidence="4 15"/>
<dbReference type="GO" id="GO:0009089">
    <property type="term" value="P:lysine biosynthetic process via diaminopimelate"/>
    <property type="evidence" value="ECO:0007669"/>
    <property type="project" value="UniProtKB-UniRule"/>
</dbReference>
<dbReference type="NCBIfam" id="TIGR01246">
    <property type="entry name" value="dapE_proteo"/>
    <property type="match status" value="1"/>
</dbReference>
<dbReference type="GO" id="GO:0008777">
    <property type="term" value="F:acetylornithine deacetylase activity"/>
    <property type="evidence" value="ECO:0007669"/>
    <property type="project" value="TreeGrafter"/>
</dbReference>
<evidence type="ECO:0000256" key="6">
    <source>
        <dbReference type="ARBA" id="ARBA00022605"/>
    </source>
</evidence>
<keyword evidence="11 15" id="KW-0457">Lysine biosynthesis</keyword>
<feature type="binding site" evidence="15">
    <location>
        <position position="71"/>
    </location>
    <ligand>
        <name>Zn(2+)</name>
        <dbReference type="ChEBI" id="CHEBI:29105"/>
        <label>1</label>
    </ligand>
</feature>
<dbReference type="RefSeq" id="WP_002713549.1">
    <property type="nucleotide sequence ID" value="NZ_KB375281.1"/>
</dbReference>
<dbReference type="PANTHER" id="PTHR43808">
    <property type="entry name" value="ACETYLORNITHINE DEACETYLASE"/>
    <property type="match status" value="1"/>
</dbReference>
<dbReference type="InterPro" id="IPR036264">
    <property type="entry name" value="Bact_exopeptidase_dim_dom"/>
</dbReference>
<protein>
    <recommendedName>
        <fullName evidence="5 15">Succinyl-diaminopimelate desuccinylase</fullName>
        <shortName evidence="15">SDAP desuccinylase</shortName>
        <ecNumber evidence="4 15">3.5.1.18</ecNumber>
    </recommendedName>
    <alternativeName>
        <fullName evidence="13 15">N-succinyl-LL-2,6-diaminoheptanedioate amidohydrolase</fullName>
    </alternativeName>
</protein>
<feature type="binding site" evidence="15">
    <location>
        <position position="168"/>
    </location>
    <ligand>
        <name>Zn(2+)</name>
        <dbReference type="ChEBI" id="CHEBI:29105"/>
        <label>1</label>
    </ligand>
</feature>
<dbReference type="InterPro" id="IPR002933">
    <property type="entry name" value="Peptidase_M20"/>
</dbReference>
<keyword evidence="9 15" id="KW-0862">Zinc</keyword>
<sequence length="384" mass="41034">MTDALSIARDLLRCPSVTPADAGALGVLEKLLGNAGFEVHRVTFSEPGAADIDNLYARIGTQAPHITFAGHTDVVPAGDETKWTHGAFAGDVKDGMLYGRGAVDMKGGIACSVAAVLDYLAANGGKPKGSISFLITGDEEDIAVNGTIKLLQWAAARGEKFDHCVLGEPSNVNEIGDTIKAGRRGSQSGTIIVDGVQGHVAYPHRASNPVPDIAAIIAAVSGDPLDSGTEHFQPSNLEFTSVDVGNPAWNVIPAQARARFNIRYNDRHTRESLRALIEERVTRASGNRIKAHVVWEPSNSDAFLTQPGPFTELVSAAIEEVTGRKPELNTGGGTSDARFITHYCPVLEFGLVGQTMHQIDERTPVADLEKLTKIYRGVLDRYFA</sequence>
<keyword evidence="10 15" id="KW-0220">Diaminopimelate biosynthesis</keyword>
<evidence type="ECO:0000256" key="13">
    <source>
        <dbReference type="ARBA" id="ARBA00031891"/>
    </source>
</evidence>
<dbReference type="CDD" id="cd03891">
    <property type="entry name" value="M20_DapE_proteobac"/>
    <property type="match status" value="1"/>
</dbReference>
<dbReference type="GO" id="GO:0019877">
    <property type="term" value="P:diaminopimelate biosynthetic process"/>
    <property type="evidence" value="ECO:0007669"/>
    <property type="project" value="UniProtKB-UniRule"/>
</dbReference>
<keyword evidence="18" id="KW-1185">Reference proteome</keyword>
<keyword evidence="8 15" id="KW-0378">Hydrolase</keyword>
<dbReference type="Proteomes" id="UP000001095">
    <property type="component" value="Unassembled WGS sequence"/>
</dbReference>
<evidence type="ECO:0000256" key="2">
    <source>
        <dbReference type="ARBA" id="ARBA00006746"/>
    </source>
</evidence>
<organism evidence="17 18">
    <name type="scientific">Afipia clevelandensis ATCC 49720</name>
    <dbReference type="NCBI Taxonomy" id="883079"/>
    <lineage>
        <taxon>Bacteria</taxon>
        <taxon>Pseudomonadati</taxon>
        <taxon>Pseudomonadota</taxon>
        <taxon>Alphaproteobacteria</taxon>
        <taxon>Hyphomicrobiales</taxon>
        <taxon>Nitrobacteraceae</taxon>
        <taxon>Afipia</taxon>
    </lineage>
</organism>
<evidence type="ECO:0000256" key="12">
    <source>
        <dbReference type="ARBA" id="ARBA00023285"/>
    </source>
</evidence>
<dbReference type="PANTHER" id="PTHR43808:SF31">
    <property type="entry name" value="N-ACETYL-L-CITRULLINE DEACETYLASE"/>
    <property type="match status" value="1"/>
</dbReference>
<evidence type="ECO:0000259" key="16">
    <source>
        <dbReference type="Pfam" id="PF07687"/>
    </source>
</evidence>
<dbReference type="GO" id="GO:0050897">
    <property type="term" value="F:cobalt ion binding"/>
    <property type="evidence" value="ECO:0007669"/>
    <property type="project" value="UniProtKB-UniRule"/>
</dbReference>
<dbReference type="Pfam" id="PF07687">
    <property type="entry name" value="M20_dimer"/>
    <property type="match status" value="1"/>
</dbReference>
<feature type="binding site" evidence="15">
    <location>
        <position position="104"/>
    </location>
    <ligand>
        <name>Zn(2+)</name>
        <dbReference type="ChEBI" id="CHEBI:29105"/>
        <label>1</label>
    </ligand>
</feature>
<keyword evidence="6 15" id="KW-0028">Amino-acid biosynthesis</keyword>
<keyword evidence="12 15" id="KW-0170">Cobalt</keyword>
<feature type="binding site" evidence="15">
    <location>
        <position position="104"/>
    </location>
    <ligand>
        <name>Zn(2+)</name>
        <dbReference type="ChEBI" id="CHEBI:29105"/>
        <label>2</label>
    </ligand>
</feature>
<evidence type="ECO:0000256" key="9">
    <source>
        <dbReference type="ARBA" id="ARBA00022833"/>
    </source>
</evidence>
<comment type="catalytic activity">
    <reaction evidence="14 15">
        <text>N-succinyl-(2S,6S)-2,6-diaminopimelate + H2O = (2S,6S)-2,6-diaminopimelate + succinate</text>
        <dbReference type="Rhea" id="RHEA:22608"/>
        <dbReference type="ChEBI" id="CHEBI:15377"/>
        <dbReference type="ChEBI" id="CHEBI:30031"/>
        <dbReference type="ChEBI" id="CHEBI:57609"/>
        <dbReference type="ChEBI" id="CHEBI:58087"/>
        <dbReference type="EC" id="3.5.1.18"/>
    </reaction>
</comment>